<gene>
    <name evidence="2" type="ORF">CWI81_10420</name>
</gene>
<comment type="caution">
    <text evidence="2">The sequence shown here is derived from an EMBL/GenBank/DDBJ whole genome shotgun (WGS) entry which is preliminary data.</text>
</comment>
<dbReference type="RefSeq" id="WP_126785251.1">
    <property type="nucleotide sequence ID" value="NZ_PIQF01000003.1"/>
</dbReference>
<dbReference type="EMBL" id="PIQF01000003">
    <property type="protein sequence ID" value="RUO75378.1"/>
    <property type="molecule type" value="Genomic_DNA"/>
</dbReference>
<evidence type="ECO:0000256" key="1">
    <source>
        <dbReference type="SAM" id="Phobius"/>
    </source>
</evidence>
<protein>
    <recommendedName>
        <fullName evidence="4">DUF2157 domain-containing protein</fullName>
    </recommendedName>
</protein>
<feature type="transmembrane region" description="Helical" evidence="1">
    <location>
        <begin position="154"/>
        <end position="174"/>
    </location>
</feature>
<feature type="transmembrane region" description="Helical" evidence="1">
    <location>
        <begin position="102"/>
        <end position="123"/>
    </location>
</feature>
<keyword evidence="1" id="KW-0472">Membrane</keyword>
<feature type="transmembrane region" description="Helical" evidence="1">
    <location>
        <begin position="129"/>
        <end position="147"/>
    </location>
</feature>
<dbReference type="OrthoDB" id="9770600at2"/>
<keyword evidence="3" id="KW-1185">Reference proteome</keyword>
<feature type="transmembrane region" description="Helical" evidence="1">
    <location>
        <begin position="294"/>
        <end position="317"/>
    </location>
</feature>
<accession>A0A432ZBR3</accession>
<feature type="transmembrane region" description="Helical" evidence="1">
    <location>
        <begin position="268"/>
        <end position="288"/>
    </location>
</feature>
<feature type="transmembrane region" description="Helical" evidence="1">
    <location>
        <begin position="180"/>
        <end position="200"/>
    </location>
</feature>
<keyword evidence="1" id="KW-1133">Transmembrane helix</keyword>
<proteinExistence type="predicted"/>
<reference evidence="2 3" key="1">
    <citation type="journal article" date="2011" name="Front. Microbiol.">
        <title>Genomic signatures of strain selection and enhancement in Bacillus atrophaeus var. globigii, a historical biowarfare simulant.</title>
        <authorList>
            <person name="Gibbons H.S."/>
            <person name="Broomall S.M."/>
            <person name="McNew L.A."/>
            <person name="Daligault H."/>
            <person name="Chapman C."/>
            <person name="Bruce D."/>
            <person name="Karavis M."/>
            <person name="Krepps M."/>
            <person name="McGregor P.A."/>
            <person name="Hong C."/>
            <person name="Park K.H."/>
            <person name="Akmal A."/>
            <person name="Feldman A."/>
            <person name="Lin J.S."/>
            <person name="Chang W.E."/>
            <person name="Higgs B.W."/>
            <person name="Demirev P."/>
            <person name="Lindquist J."/>
            <person name="Liem A."/>
            <person name="Fochler E."/>
            <person name="Read T.D."/>
            <person name="Tapia R."/>
            <person name="Johnson S."/>
            <person name="Bishop-Lilly K.A."/>
            <person name="Detter C."/>
            <person name="Han C."/>
            <person name="Sozhamannan S."/>
            <person name="Rosenzweig C.N."/>
            <person name="Skowronski E.W."/>
        </authorList>
    </citation>
    <scope>NUCLEOTIDE SEQUENCE [LARGE SCALE GENOMIC DNA]</scope>
    <source>
        <strain evidence="2 3">CL-SP19</strain>
    </source>
</reference>
<name>A0A432ZBR3_9GAMM</name>
<dbReference type="AlphaFoldDB" id="A0A432ZBR3"/>
<dbReference type="Proteomes" id="UP000287908">
    <property type="component" value="Unassembled WGS sequence"/>
</dbReference>
<sequence>MYTDDDLHSAVQEGVISEQSASDFRQFVEERRNTHFQDEEHVRFVSGFNDIFVVIAAVVTLVASWTLGNLIGFGLGGLLVAASSWIMSEYFSRKRQMALPSIVLLLTCLGGVYFSAFFGFKLITGETELAAMLATAVTTLISVAHWLRFRVPIAFATSLGLLMVTAFVPLEWWIESTVVWQSVIFLAGVLVFAIALYWDRKDTLRQTRSSDIAFWLHLVAAPMLVNPLFAGITKGDFDIGIAQALITVAVYALLSVTSLIIDRRALMVSALAYVFYVFASLLTNVGLVDLATTITGLVIGIGLLLVSSQWHGIRAILLNQLPPRLQAYVPPIS</sequence>
<organism evidence="2 3">
    <name type="scientific">Idiomarina seosinensis</name>
    <dbReference type="NCBI Taxonomy" id="281739"/>
    <lineage>
        <taxon>Bacteria</taxon>
        <taxon>Pseudomonadati</taxon>
        <taxon>Pseudomonadota</taxon>
        <taxon>Gammaproteobacteria</taxon>
        <taxon>Alteromonadales</taxon>
        <taxon>Idiomarinaceae</taxon>
        <taxon>Idiomarina</taxon>
    </lineage>
</organism>
<feature type="transmembrane region" description="Helical" evidence="1">
    <location>
        <begin position="51"/>
        <end position="81"/>
    </location>
</feature>
<evidence type="ECO:0000313" key="3">
    <source>
        <dbReference type="Proteomes" id="UP000287908"/>
    </source>
</evidence>
<feature type="transmembrane region" description="Helical" evidence="1">
    <location>
        <begin position="212"/>
        <end position="233"/>
    </location>
</feature>
<evidence type="ECO:0008006" key="4">
    <source>
        <dbReference type="Google" id="ProtNLM"/>
    </source>
</evidence>
<feature type="transmembrane region" description="Helical" evidence="1">
    <location>
        <begin position="239"/>
        <end position="261"/>
    </location>
</feature>
<evidence type="ECO:0000313" key="2">
    <source>
        <dbReference type="EMBL" id="RUO75378.1"/>
    </source>
</evidence>
<keyword evidence="1" id="KW-0812">Transmembrane</keyword>